<organism evidence="2 3">
    <name type="scientific">Armatimonas rosea</name>
    <dbReference type="NCBI Taxonomy" id="685828"/>
    <lineage>
        <taxon>Bacteria</taxon>
        <taxon>Bacillati</taxon>
        <taxon>Armatimonadota</taxon>
        <taxon>Armatimonadia</taxon>
        <taxon>Armatimonadales</taxon>
        <taxon>Armatimonadaceae</taxon>
        <taxon>Armatimonas</taxon>
    </lineage>
</organism>
<protein>
    <recommendedName>
        <fullName evidence="4">VCBS repeat-containing protein</fullName>
    </recommendedName>
</protein>
<feature type="chain" id="PRO_5031335026" description="VCBS repeat-containing protein" evidence="1">
    <location>
        <begin position="25"/>
        <end position="378"/>
    </location>
</feature>
<accession>A0A7W9SVP4</accession>
<keyword evidence="3" id="KW-1185">Reference proteome</keyword>
<dbReference type="EMBL" id="JACHGW010000006">
    <property type="protein sequence ID" value="MBB6053215.1"/>
    <property type="molecule type" value="Genomic_DNA"/>
</dbReference>
<dbReference type="AlphaFoldDB" id="A0A7W9SVP4"/>
<comment type="caution">
    <text evidence="2">The sequence shown here is derived from an EMBL/GenBank/DDBJ whole genome shotgun (WGS) entry which is preliminary data.</text>
</comment>
<dbReference type="PANTHER" id="PTHR44103:SF1">
    <property type="entry name" value="PROPROTEIN CONVERTASE P"/>
    <property type="match status" value="1"/>
</dbReference>
<dbReference type="PANTHER" id="PTHR44103">
    <property type="entry name" value="PROPROTEIN CONVERTASE P"/>
    <property type="match status" value="1"/>
</dbReference>
<gene>
    <name evidence="2" type="ORF">HNQ39_005049</name>
</gene>
<proteinExistence type="predicted"/>
<reference evidence="2 3" key="1">
    <citation type="submission" date="2020-08" db="EMBL/GenBank/DDBJ databases">
        <title>Genomic Encyclopedia of Type Strains, Phase IV (KMG-IV): sequencing the most valuable type-strain genomes for metagenomic binning, comparative biology and taxonomic classification.</title>
        <authorList>
            <person name="Goeker M."/>
        </authorList>
    </citation>
    <scope>NUCLEOTIDE SEQUENCE [LARGE SCALE GENOMIC DNA]</scope>
    <source>
        <strain evidence="2 3">DSM 23562</strain>
    </source>
</reference>
<evidence type="ECO:0000313" key="3">
    <source>
        <dbReference type="Proteomes" id="UP000520814"/>
    </source>
</evidence>
<evidence type="ECO:0008006" key="4">
    <source>
        <dbReference type="Google" id="ProtNLM"/>
    </source>
</evidence>
<dbReference type="Proteomes" id="UP000520814">
    <property type="component" value="Unassembled WGS sequence"/>
</dbReference>
<evidence type="ECO:0000256" key="1">
    <source>
        <dbReference type="SAM" id="SignalP"/>
    </source>
</evidence>
<keyword evidence="1" id="KW-0732">Signal</keyword>
<dbReference type="Gene3D" id="2.130.10.130">
    <property type="entry name" value="Integrin alpha, N-terminal"/>
    <property type="match status" value="1"/>
</dbReference>
<feature type="signal peptide" evidence="1">
    <location>
        <begin position="1"/>
        <end position="24"/>
    </location>
</feature>
<name>A0A7W9SVP4_ARMRO</name>
<evidence type="ECO:0000313" key="2">
    <source>
        <dbReference type="EMBL" id="MBB6053215.1"/>
    </source>
</evidence>
<dbReference type="SUPFAM" id="SSF69318">
    <property type="entry name" value="Integrin alpha N-terminal domain"/>
    <property type="match status" value="1"/>
</dbReference>
<dbReference type="RefSeq" id="WP_184203310.1">
    <property type="nucleotide sequence ID" value="NZ_JACHGW010000006.1"/>
</dbReference>
<sequence>MMLRSLGLSLCLLALAASAQQKNAAVVPPTLPSALKFEKVVVNAASDFEAAGVADINGDGKLDLISGDTWYEAPRWTPHPFREIGVWGRGPGSSGYRASFAELPVDVNGDKKVDIVSSDYASGELFWHENNGGATGNWARHAIAKPGSAETTVFAPLTGKNAKDILPNCGGQVVWYELREHQWVEHKVGNQGAGHGIGFGDVNGDRKCDLVTASGWWENVDATSDKWTWHPEFACKPGDLGISTPVFDVDGDGKNDIVFGSGHNYGLYWLHNLGGGKWEQLPIDLSASQFHTLVLVGDKVFTGKRYLAHDHDPGAEEPLGLYYYQFDRKKKTWQKFVIDSGTQTGTGLQIVVQDINRDGRLDIVAPGKSGLYLFVGKR</sequence>
<dbReference type="InterPro" id="IPR028994">
    <property type="entry name" value="Integrin_alpha_N"/>
</dbReference>